<dbReference type="InterPro" id="IPR014284">
    <property type="entry name" value="RNA_pol_sigma-70_dom"/>
</dbReference>
<dbReference type="AlphaFoldDB" id="A0A5B9PEB8"/>
<accession>A0A5B9PEB8</accession>
<dbReference type="GO" id="GO:0016987">
    <property type="term" value="F:sigma factor activity"/>
    <property type="evidence" value="ECO:0007669"/>
    <property type="project" value="UniProtKB-KW"/>
</dbReference>
<keyword evidence="4" id="KW-0804">Transcription</keyword>
<dbReference type="Pfam" id="PF04542">
    <property type="entry name" value="Sigma70_r2"/>
    <property type="match status" value="1"/>
</dbReference>
<protein>
    <submittedName>
        <fullName evidence="8">ECF RNA polymerase sigma factor RpoE</fullName>
    </submittedName>
</protein>
<keyword evidence="2" id="KW-0805">Transcription regulation</keyword>
<evidence type="ECO:0000259" key="7">
    <source>
        <dbReference type="Pfam" id="PF08281"/>
    </source>
</evidence>
<dbReference type="CDD" id="cd06171">
    <property type="entry name" value="Sigma70_r4"/>
    <property type="match status" value="1"/>
</dbReference>
<organism evidence="8 9">
    <name type="scientific">Mariniblastus fucicola</name>
    <dbReference type="NCBI Taxonomy" id="980251"/>
    <lineage>
        <taxon>Bacteria</taxon>
        <taxon>Pseudomonadati</taxon>
        <taxon>Planctomycetota</taxon>
        <taxon>Planctomycetia</taxon>
        <taxon>Pirellulales</taxon>
        <taxon>Pirellulaceae</taxon>
        <taxon>Mariniblastus</taxon>
    </lineage>
</organism>
<dbReference type="Gene3D" id="1.10.10.10">
    <property type="entry name" value="Winged helix-like DNA-binding domain superfamily/Winged helix DNA-binding domain"/>
    <property type="match status" value="1"/>
</dbReference>
<keyword evidence="9" id="KW-1185">Reference proteome</keyword>
<feature type="domain" description="RNA polymerase sigma-70 region 2" evidence="6">
    <location>
        <begin position="50"/>
        <end position="115"/>
    </location>
</feature>
<dbReference type="InterPro" id="IPR007627">
    <property type="entry name" value="RNA_pol_sigma70_r2"/>
</dbReference>
<feature type="region of interest" description="Disordered" evidence="5">
    <location>
        <begin position="122"/>
        <end position="141"/>
    </location>
</feature>
<evidence type="ECO:0000256" key="1">
    <source>
        <dbReference type="ARBA" id="ARBA00010641"/>
    </source>
</evidence>
<dbReference type="GO" id="GO:0006352">
    <property type="term" value="P:DNA-templated transcription initiation"/>
    <property type="evidence" value="ECO:0007669"/>
    <property type="project" value="InterPro"/>
</dbReference>
<dbReference type="InterPro" id="IPR013325">
    <property type="entry name" value="RNA_pol_sigma_r2"/>
</dbReference>
<dbReference type="Proteomes" id="UP000322214">
    <property type="component" value="Chromosome"/>
</dbReference>
<sequence length="220" mass="24272">MAVDLNLPSTTSSTLKKKAAQLGRRTLNSDPPVLPDVATGKPEAIAACLDRYGGLVWSLARRNCPDEQTAEDAVQDIFVKIWQVADRFDANLASEATFIAMIARRRLIDLYRKRKPERAVAIDSETLDRQQDSQRDAASRAELNDDARQAENFLRELPQQQQHVIRLSVYDGLSHSRIAEATGLALGTVKTHIRRGLGELQRRLFAAGARDASLPTDGGA</sequence>
<evidence type="ECO:0000256" key="3">
    <source>
        <dbReference type="ARBA" id="ARBA00023082"/>
    </source>
</evidence>
<evidence type="ECO:0000259" key="6">
    <source>
        <dbReference type="Pfam" id="PF04542"/>
    </source>
</evidence>
<dbReference type="NCBIfam" id="TIGR02937">
    <property type="entry name" value="sigma70-ECF"/>
    <property type="match status" value="1"/>
</dbReference>
<comment type="similarity">
    <text evidence="1">Belongs to the sigma-70 factor family. ECF subfamily.</text>
</comment>
<evidence type="ECO:0000256" key="2">
    <source>
        <dbReference type="ARBA" id="ARBA00023015"/>
    </source>
</evidence>
<dbReference type="PANTHER" id="PTHR43133">
    <property type="entry name" value="RNA POLYMERASE ECF-TYPE SIGMA FACTO"/>
    <property type="match status" value="1"/>
</dbReference>
<dbReference type="EMBL" id="CP042912">
    <property type="protein sequence ID" value="QEG25057.1"/>
    <property type="molecule type" value="Genomic_DNA"/>
</dbReference>
<dbReference type="Pfam" id="PF08281">
    <property type="entry name" value="Sigma70_r4_2"/>
    <property type="match status" value="1"/>
</dbReference>
<name>A0A5B9PEB8_9BACT</name>
<keyword evidence="3" id="KW-0731">Sigma factor</keyword>
<dbReference type="STRING" id="980251.GCA_001642875_01358"/>
<dbReference type="KEGG" id="mff:MFFC18_49800"/>
<dbReference type="SUPFAM" id="SSF88659">
    <property type="entry name" value="Sigma3 and sigma4 domains of RNA polymerase sigma factors"/>
    <property type="match status" value="1"/>
</dbReference>
<feature type="domain" description="RNA polymerase sigma factor 70 region 4 type 2" evidence="7">
    <location>
        <begin position="150"/>
        <end position="198"/>
    </location>
</feature>
<dbReference type="InterPro" id="IPR036388">
    <property type="entry name" value="WH-like_DNA-bd_sf"/>
</dbReference>
<evidence type="ECO:0000256" key="5">
    <source>
        <dbReference type="SAM" id="MobiDB-lite"/>
    </source>
</evidence>
<dbReference type="InterPro" id="IPR013249">
    <property type="entry name" value="RNA_pol_sigma70_r4_t2"/>
</dbReference>
<gene>
    <name evidence="8" type="primary">rpoE_5</name>
    <name evidence="8" type="ORF">MFFC18_49800</name>
</gene>
<dbReference type="InterPro" id="IPR013324">
    <property type="entry name" value="RNA_pol_sigma_r3/r4-like"/>
</dbReference>
<proteinExistence type="inferred from homology"/>
<dbReference type="GO" id="GO:0003677">
    <property type="term" value="F:DNA binding"/>
    <property type="evidence" value="ECO:0007669"/>
    <property type="project" value="InterPro"/>
</dbReference>
<dbReference type="OrthoDB" id="9784272at2"/>
<evidence type="ECO:0000313" key="9">
    <source>
        <dbReference type="Proteomes" id="UP000322214"/>
    </source>
</evidence>
<dbReference type="RefSeq" id="WP_084417057.1">
    <property type="nucleotide sequence ID" value="NZ_CP042912.1"/>
</dbReference>
<evidence type="ECO:0000313" key="8">
    <source>
        <dbReference type="EMBL" id="QEG25057.1"/>
    </source>
</evidence>
<dbReference type="Gene3D" id="1.10.1740.10">
    <property type="match status" value="1"/>
</dbReference>
<evidence type="ECO:0000256" key="4">
    <source>
        <dbReference type="ARBA" id="ARBA00023163"/>
    </source>
</evidence>
<dbReference type="SUPFAM" id="SSF88946">
    <property type="entry name" value="Sigma2 domain of RNA polymerase sigma factors"/>
    <property type="match status" value="1"/>
</dbReference>
<feature type="compositionally biased region" description="Basic and acidic residues" evidence="5">
    <location>
        <begin position="126"/>
        <end position="141"/>
    </location>
</feature>
<dbReference type="PANTHER" id="PTHR43133:SF62">
    <property type="entry name" value="RNA POLYMERASE SIGMA FACTOR SIGZ"/>
    <property type="match status" value="1"/>
</dbReference>
<reference evidence="8 9" key="1">
    <citation type="submission" date="2019-08" db="EMBL/GenBank/DDBJ databases">
        <title>Deep-cultivation of Planctomycetes and their phenomic and genomic characterization uncovers novel biology.</title>
        <authorList>
            <person name="Wiegand S."/>
            <person name="Jogler M."/>
            <person name="Boedeker C."/>
            <person name="Pinto D."/>
            <person name="Vollmers J."/>
            <person name="Rivas-Marin E."/>
            <person name="Kohn T."/>
            <person name="Peeters S.H."/>
            <person name="Heuer A."/>
            <person name="Rast P."/>
            <person name="Oberbeckmann S."/>
            <person name="Bunk B."/>
            <person name="Jeske O."/>
            <person name="Meyerdierks A."/>
            <person name="Storesund J.E."/>
            <person name="Kallscheuer N."/>
            <person name="Luecker S."/>
            <person name="Lage O.M."/>
            <person name="Pohl T."/>
            <person name="Merkel B.J."/>
            <person name="Hornburger P."/>
            <person name="Mueller R.-W."/>
            <person name="Bruemmer F."/>
            <person name="Labrenz M."/>
            <person name="Spormann A.M."/>
            <person name="Op den Camp H."/>
            <person name="Overmann J."/>
            <person name="Amann R."/>
            <person name="Jetten M.S.M."/>
            <person name="Mascher T."/>
            <person name="Medema M.H."/>
            <person name="Devos D.P."/>
            <person name="Kaster A.-K."/>
            <person name="Ovreas L."/>
            <person name="Rohde M."/>
            <person name="Galperin M.Y."/>
            <person name="Jogler C."/>
        </authorList>
    </citation>
    <scope>NUCLEOTIDE SEQUENCE [LARGE SCALE GENOMIC DNA]</scope>
    <source>
        <strain evidence="8 9">FC18</strain>
    </source>
</reference>
<dbReference type="InterPro" id="IPR039425">
    <property type="entry name" value="RNA_pol_sigma-70-like"/>
</dbReference>